<dbReference type="AlphaFoldDB" id="A0A0E9SP12"/>
<evidence type="ECO:0000313" key="1">
    <source>
        <dbReference type="EMBL" id="JAH43114.1"/>
    </source>
</evidence>
<reference evidence="1" key="1">
    <citation type="submission" date="2014-11" db="EMBL/GenBank/DDBJ databases">
        <authorList>
            <person name="Amaro Gonzalez C."/>
        </authorList>
    </citation>
    <scope>NUCLEOTIDE SEQUENCE</scope>
</reference>
<proteinExistence type="predicted"/>
<dbReference type="EMBL" id="GBXM01065463">
    <property type="protein sequence ID" value="JAH43114.1"/>
    <property type="molecule type" value="Transcribed_RNA"/>
</dbReference>
<protein>
    <submittedName>
        <fullName evidence="1">Uncharacterized protein</fullName>
    </submittedName>
</protein>
<organism evidence="1">
    <name type="scientific">Anguilla anguilla</name>
    <name type="common">European freshwater eel</name>
    <name type="synonym">Muraena anguilla</name>
    <dbReference type="NCBI Taxonomy" id="7936"/>
    <lineage>
        <taxon>Eukaryota</taxon>
        <taxon>Metazoa</taxon>
        <taxon>Chordata</taxon>
        <taxon>Craniata</taxon>
        <taxon>Vertebrata</taxon>
        <taxon>Euteleostomi</taxon>
        <taxon>Actinopterygii</taxon>
        <taxon>Neopterygii</taxon>
        <taxon>Teleostei</taxon>
        <taxon>Anguilliformes</taxon>
        <taxon>Anguillidae</taxon>
        <taxon>Anguilla</taxon>
    </lineage>
</organism>
<name>A0A0E9SP12_ANGAN</name>
<sequence>MYLHRVTTTHNHKATYAYLCVSYWRTEIKITSECNSLYVKIENIFSFES</sequence>
<accession>A0A0E9SP12</accession>
<reference evidence="1" key="2">
    <citation type="journal article" date="2015" name="Fish Shellfish Immunol.">
        <title>Early steps in the European eel (Anguilla anguilla)-Vibrio vulnificus interaction in the gills: Role of the RtxA13 toxin.</title>
        <authorList>
            <person name="Callol A."/>
            <person name="Pajuelo D."/>
            <person name="Ebbesson L."/>
            <person name="Teles M."/>
            <person name="MacKenzie S."/>
            <person name="Amaro C."/>
        </authorList>
    </citation>
    <scope>NUCLEOTIDE SEQUENCE</scope>
</reference>